<evidence type="ECO:0000256" key="1">
    <source>
        <dbReference type="SAM" id="Coils"/>
    </source>
</evidence>
<sequence>MTNANQSEDINARLNDIDDRLEQLSDEHQQALRIRLSKTLIAFGNICSGKAVTVVDSDRWLLIQKCSKGFTVKDVE</sequence>
<name>A0A139WPZ2_9CYAN</name>
<protein>
    <submittedName>
        <fullName evidence="2">Uncharacterized protein</fullName>
    </submittedName>
</protein>
<dbReference type="AlphaFoldDB" id="A0A139WPZ2"/>
<dbReference type="EMBL" id="ANNX02000080">
    <property type="protein sequence ID" value="KYC34495.1"/>
    <property type="molecule type" value="Genomic_DNA"/>
</dbReference>
<gene>
    <name evidence="2" type="ORF">WA1_51625</name>
</gene>
<dbReference type="STRING" id="128403.WA1_51625"/>
<proteinExistence type="predicted"/>
<keyword evidence="1" id="KW-0175">Coiled coil</keyword>
<comment type="caution">
    <text evidence="2">The sequence shown here is derived from an EMBL/GenBank/DDBJ whole genome shotgun (WGS) entry which is preliminary data.</text>
</comment>
<dbReference type="RefSeq" id="WP_017750090.1">
    <property type="nucleotide sequence ID" value="NZ_KQ976357.1"/>
</dbReference>
<organism evidence="2 3">
    <name type="scientific">Scytonema hofmannii PCC 7110</name>
    <dbReference type="NCBI Taxonomy" id="128403"/>
    <lineage>
        <taxon>Bacteria</taxon>
        <taxon>Bacillati</taxon>
        <taxon>Cyanobacteriota</taxon>
        <taxon>Cyanophyceae</taxon>
        <taxon>Nostocales</taxon>
        <taxon>Scytonemataceae</taxon>
        <taxon>Scytonema</taxon>
    </lineage>
</organism>
<evidence type="ECO:0000313" key="3">
    <source>
        <dbReference type="Proteomes" id="UP000076925"/>
    </source>
</evidence>
<keyword evidence="3" id="KW-1185">Reference proteome</keyword>
<dbReference type="Proteomes" id="UP000076925">
    <property type="component" value="Unassembled WGS sequence"/>
</dbReference>
<accession>A0A139WPZ2</accession>
<evidence type="ECO:0000313" key="2">
    <source>
        <dbReference type="EMBL" id="KYC34495.1"/>
    </source>
</evidence>
<feature type="coiled-coil region" evidence="1">
    <location>
        <begin position="7"/>
        <end position="34"/>
    </location>
</feature>
<reference evidence="2 3" key="1">
    <citation type="journal article" date="2013" name="Genome Biol. Evol.">
        <title>Genomes of Stigonematalean cyanobacteria (subsection V) and the evolution of oxygenic photosynthesis from prokaryotes to plastids.</title>
        <authorList>
            <person name="Dagan T."/>
            <person name="Roettger M."/>
            <person name="Stucken K."/>
            <person name="Landan G."/>
            <person name="Koch R."/>
            <person name="Major P."/>
            <person name="Gould S.B."/>
            <person name="Goremykin V.V."/>
            <person name="Rippka R."/>
            <person name="Tandeau de Marsac N."/>
            <person name="Gugger M."/>
            <person name="Lockhart P.J."/>
            <person name="Allen J.F."/>
            <person name="Brune I."/>
            <person name="Maus I."/>
            <person name="Puhler A."/>
            <person name="Martin W.F."/>
        </authorList>
    </citation>
    <scope>NUCLEOTIDE SEQUENCE [LARGE SCALE GENOMIC DNA]</scope>
    <source>
        <strain evidence="2 3">PCC 7110</strain>
    </source>
</reference>